<dbReference type="SUPFAM" id="SSF54427">
    <property type="entry name" value="NTF2-like"/>
    <property type="match status" value="1"/>
</dbReference>
<keyword evidence="3" id="KW-1185">Reference proteome</keyword>
<evidence type="ECO:0000313" key="3">
    <source>
        <dbReference type="Proteomes" id="UP001595805"/>
    </source>
</evidence>
<protein>
    <submittedName>
        <fullName evidence="2">Nuclear transport factor 2 family protein</fullName>
    </submittedName>
</protein>
<evidence type="ECO:0000259" key="1">
    <source>
        <dbReference type="Pfam" id="PF14534"/>
    </source>
</evidence>
<dbReference type="Pfam" id="PF14534">
    <property type="entry name" value="DUF4440"/>
    <property type="match status" value="1"/>
</dbReference>
<organism evidence="2 3">
    <name type="scientific">Algoriphagus namhaensis</name>
    <dbReference type="NCBI Taxonomy" id="915353"/>
    <lineage>
        <taxon>Bacteria</taxon>
        <taxon>Pseudomonadati</taxon>
        <taxon>Bacteroidota</taxon>
        <taxon>Cytophagia</taxon>
        <taxon>Cytophagales</taxon>
        <taxon>Cyclobacteriaceae</taxon>
        <taxon>Algoriphagus</taxon>
    </lineage>
</organism>
<dbReference type="InterPro" id="IPR032710">
    <property type="entry name" value="NTF2-like_dom_sf"/>
</dbReference>
<accession>A0ABV8ARX2</accession>
<dbReference type="EMBL" id="JBHRZS010000007">
    <property type="protein sequence ID" value="MFC3880459.1"/>
    <property type="molecule type" value="Genomic_DNA"/>
</dbReference>
<proteinExistence type="predicted"/>
<dbReference type="InterPro" id="IPR027843">
    <property type="entry name" value="DUF4440"/>
</dbReference>
<gene>
    <name evidence="2" type="ORF">ACFOSV_09745</name>
</gene>
<feature type="domain" description="DUF4440" evidence="1">
    <location>
        <begin position="30"/>
        <end position="134"/>
    </location>
</feature>
<sequence>MKKNFLVLFLLLFWSIYGFSQSACLNENSLRALDLDWERAQLEANVEFLESLLAEDFIWIHNHASLTDDKSDVIQRATRQKETGENNTRSRKSQDVKVIILANTAVVTGTTIVDRGPSPTVYNFMRTYVEVEGKCFLLSNHTMAVPEQE</sequence>
<comment type="caution">
    <text evidence="2">The sequence shown here is derived from an EMBL/GenBank/DDBJ whole genome shotgun (WGS) entry which is preliminary data.</text>
</comment>
<reference evidence="3" key="1">
    <citation type="journal article" date="2019" name="Int. J. Syst. Evol. Microbiol.">
        <title>The Global Catalogue of Microorganisms (GCM) 10K type strain sequencing project: providing services to taxonomists for standard genome sequencing and annotation.</title>
        <authorList>
            <consortium name="The Broad Institute Genomics Platform"/>
            <consortium name="The Broad Institute Genome Sequencing Center for Infectious Disease"/>
            <person name="Wu L."/>
            <person name="Ma J."/>
        </authorList>
    </citation>
    <scope>NUCLEOTIDE SEQUENCE [LARGE SCALE GENOMIC DNA]</scope>
    <source>
        <strain evidence="3">CCUG 60523</strain>
    </source>
</reference>
<evidence type="ECO:0000313" key="2">
    <source>
        <dbReference type="EMBL" id="MFC3880459.1"/>
    </source>
</evidence>
<dbReference type="Proteomes" id="UP001595805">
    <property type="component" value="Unassembled WGS sequence"/>
</dbReference>
<dbReference type="Gene3D" id="3.10.450.50">
    <property type="match status" value="1"/>
</dbReference>
<name>A0ABV8ARX2_9BACT</name>
<dbReference type="RefSeq" id="WP_377905817.1">
    <property type="nucleotide sequence ID" value="NZ_JBHRZS010000007.1"/>
</dbReference>